<dbReference type="AlphaFoldDB" id="A0A0D8XU68"/>
<dbReference type="EMBL" id="KN716379">
    <property type="protein sequence ID" value="KJH45921.1"/>
    <property type="molecule type" value="Genomic_DNA"/>
</dbReference>
<dbReference type="Proteomes" id="UP000053766">
    <property type="component" value="Unassembled WGS sequence"/>
</dbReference>
<reference evidence="2" key="2">
    <citation type="journal article" date="2016" name="Sci. Rep.">
        <title>Dictyocaulus viviparus genome, variome and transcriptome elucidate lungworm biology and support future intervention.</title>
        <authorList>
            <person name="McNulty S.N."/>
            <person name="Strube C."/>
            <person name="Rosa B.A."/>
            <person name="Martin J.C."/>
            <person name="Tyagi R."/>
            <person name="Choi Y.J."/>
            <person name="Wang Q."/>
            <person name="Hallsworth Pepin K."/>
            <person name="Zhang X."/>
            <person name="Ozersky P."/>
            <person name="Wilson R.K."/>
            <person name="Sternberg P.W."/>
            <person name="Gasser R.B."/>
            <person name="Mitreva M."/>
        </authorList>
    </citation>
    <scope>NUCLEOTIDE SEQUENCE [LARGE SCALE GENOMIC DNA]</scope>
    <source>
        <strain evidence="2">HannoverDv2000</strain>
    </source>
</reference>
<evidence type="ECO:0000313" key="2">
    <source>
        <dbReference type="Proteomes" id="UP000053766"/>
    </source>
</evidence>
<accession>A0A0D8XU68</accession>
<gene>
    <name evidence="1" type="ORF">DICVIV_08039</name>
</gene>
<proteinExistence type="predicted"/>
<keyword evidence="2" id="KW-1185">Reference proteome</keyword>
<sequence>MEYILKGLMLNTGNSSREIKKKKKDKLKKNQFISGRQLRCSLTTLIFHDDYAAPAEEATQ</sequence>
<name>A0A0D8XU68_DICVI</name>
<protein>
    <submittedName>
        <fullName evidence="1">Uncharacterized protein</fullName>
    </submittedName>
</protein>
<organism evidence="1 2">
    <name type="scientific">Dictyocaulus viviparus</name>
    <name type="common">Bovine lungworm</name>
    <dbReference type="NCBI Taxonomy" id="29172"/>
    <lineage>
        <taxon>Eukaryota</taxon>
        <taxon>Metazoa</taxon>
        <taxon>Ecdysozoa</taxon>
        <taxon>Nematoda</taxon>
        <taxon>Chromadorea</taxon>
        <taxon>Rhabditida</taxon>
        <taxon>Rhabditina</taxon>
        <taxon>Rhabditomorpha</taxon>
        <taxon>Strongyloidea</taxon>
        <taxon>Metastrongylidae</taxon>
        <taxon>Dictyocaulus</taxon>
    </lineage>
</organism>
<reference evidence="1 2" key="1">
    <citation type="submission" date="2013-11" db="EMBL/GenBank/DDBJ databases">
        <title>Draft genome of the bovine lungworm Dictyocaulus viviparus.</title>
        <authorList>
            <person name="Mitreva M."/>
        </authorList>
    </citation>
    <scope>NUCLEOTIDE SEQUENCE [LARGE SCALE GENOMIC DNA]</scope>
    <source>
        <strain evidence="1 2">HannoverDv2000</strain>
    </source>
</reference>
<evidence type="ECO:0000313" key="1">
    <source>
        <dbReference type="EMBL" id="KJH45921.1"/>
    </source>
</evidence>